<evidence type="ECO:0000313" key="2">
    <source>
        <dbReference type="EMBL" id="VYT16236.1"/>
    </source>
</evidence>
<name>A0A6N2UM19_9FIRM</name>
<feature type="transmembrane region" description="Helical" evidence="1">
    <location>
        <begin position="47"/>
        <end position="66"/>
    </location>
</feature>
<accession>A0A6N2UM19</accession>
<proteinExistence type="predicted"/>
<sequence length="255" mass="28244">MGAYFQAEKLKNRHTFLWGLTILMPLVCSLLSAQLTHRYFAMDGYNWWYMMMMPGFLTIICGLVGGKDLKKQNRTIGSLPADTGKIWDAKVLLCAVASGMATLALTVFVFFGTLLLKDGLHMVFINPPSFGNQILAAVLIWITSLWQLPFCLFLTQKTGVLPAAVLNLAAGQIVGPLASLKAWFFLIPYGITPRVMCPVIKTLPNGLVAEPGQLTYTDALMDPFMAGAGAAVSLLWFVLIWYLGRKWYRKKVELG</sequence>
<feature type="transmembrane region" description="Helical" evidence="1">
    <location>
        <begin position="134"/>
        <end position="154"/>
    </location>
</feature>
<keyword evidence="1" id="KW-1133">Transmembrane helix</keyword>
<feature type="transmembrane region" description="Helical" evidence="1">
    <location>
        <begin position="91"/>
        <end position="114"/>
    </location>
</feature>
<gene>
    <name evidence="2" type="ORF">BGLFYP119_02064</name>
</gene>
<organism evidence="2">
    <name type="scientific">Blautia glucerasea</name>
    <dbReference type="NCBI Taxonomy" id="536633"/>
    <lineage>
        <taxon>Bacteria</taxon>
        <taxon>Bacillati</taxon>
        <taxon>Bacillota</taxon>
        <taxon>Clostridia</taxon>
        <taxon>Lachnospirales</taxon>
        <taxon>Lachnospiraceae</taxon>
        <taxon>Blautia</taxon>
    </lineage>
</organism>
<keyword evidence="1" id="KW-0472">Membrane</keyword>
<feature type="transmembrane region" description="Helical" evidence="1">
    <location>
        <begin position="224"/>
        <end position="244"/>
    </location>
</feature>
<feature type="transmembrane region" description="Helical" evidence="1">
    <location>
        <begin position="166"/>
        <end position="186"/>
    </location>
</feature>
<dbReference type="RefSeq" id="WP_156354524.1">
    <property type="nucleotide sequence ID" value="NZ_CACRST010000018.1"/>
</dbReference>
<dbReference type="AlphaFoldDB" id="A0A6N2UM19"/>
<dbReference type="CDD" id="cd21807">
    <property type="entry name" value="ABC-2_lan_permease_MutE_EpiE-like"/>
    <property type="match status" value="1"/>
</dbReference>
<feature type="transmembrane region" description="Helical" evidence="1">
    <location>
        <begin position="16"/>
        <end position="35"/>
    </location>
</feature>
<evidence type="ECO:0000256" key="1">
    <source>
        <dbReference type="SAM" id="Phobius"/>
    </source>
</evidence>
<keyword evidence="1" id="KW-0812">Transmembrane</keyword>
<reference evidence="2" key="1">
    <citation type="submission" date="2019-11" db="EMBL/GenBank/DDBJ databases">
        <authorList>
            <person name="Feng L."/>
        </authorList>
    </citation>
    <scope>NUCLEOTIDE SEQUENCE</scope>
    <source>
        <strain evidence="2">BgluceraseaLFYP119</strain>
    </source>
</reference>
<dbReference type="EMBL" id="CACRST010000018">
    <property type="protein sequence ID" value="VYT16236.1"/>
    <property type="molecule type" value="Genomic_DNA"/>
</dbReference>
<dbReference type="InterPro" id="IPR021205">
    <property type="entry name" value="Lanti_perm_SpaE/MutE/EpiE-like"/>
</dbReference>
<protein>
    <submittedName>
        <fullName evidence="2">ABC-2 family transporter protein</fullName>
    </submittedName>
</protein>
<dbReference type="NCBIfam" id="TIGR03732">
    <property type="entry name" value="lanti_perm_MutE"/>
    <property type="match status" value="1"/>
</dbReference>